<dbReference type="AlphaFoldDB" id="A0AA88TRJ9"/>
<dbReference type="InterPro" id="IPR001304">
    <property type="entry name" value="C-type_lectin-like"/>
</dbReference>
<sequence>MWVLTAFVLFAVTVNGDRDEVGFGRPNRQRCPAGWEKFEMLCYKFFFFFFDDLKTWAEAEKQCVDLDGNLASVHSKATHNFLKTFVRERGRRIPRVWIGAHDATQIFPLAIGRSTTPTTEPIRLPQSSIKSSEVTQFGRALPMSIGSH</sequence>
<dbReference type="PANTHER" id="PTHR22803">
    <property type="entry name" value="MANNOSE, PHOSPHOLIPASE, LECTIN RECEPTOR RELATED"/>
    <property type="match status" value="1"/>
</dbReference>
<keyword evidence="4" id="KW-1185">Reference proteome</keyword>
<accession>A0AA88TRJ9</accession>
<gene>
    <name evidence="3" type="ORF">Q8A67_009395</name>
</gene>
<dbReference type="InterPro" id="IPR050111">
    <property type="entry name" value="C-type_lectin/snaclec_domain"/>
</dbReference>
<name>A0AA88TRJ9_9TELE</name>
<protein>
    <recommendedName>
        <fullName evidence="2">C-type lectin domain-containing protein</fullName>
    </recommendedName>
</protein>
<feature type="signal peptide" evidence="1">
    <location>
        <begin position="1"/>
        <end position="16"/>
    </location>
</feature>
<organism evidence="3 4">
    <name type="scientific">Cirrhinus molitorella</name>
    <name type="common">mud carp</name>
    <dbReference type="NCBI Taxonomy" id="172907"/>
    <lineage>
        <taxon>Eukaryota</taxon>
        <taxon>Metazoa</taxon>
        <taxon>Chordata</taxon>
        <taxon>Craniata</taxon>
        <taxon>Vertebrata</taxon>
        <taxon>Euteleostomi</taxon>
        <taxon>Actinopterygii</taxon>
        <taxon>Neopterygii</taxon>
        <taxon>Teleostei</taxon>
        <taxon>Ostariophysi</taxon>
        <taxon>Cypriniformes</taxon>
        <taxon>Cyprinidae</taxon>
        <taxon>Labeoninae</taxon>
        <taxon>Labeonini</taxon>
        <taxon>Cirrhinus</taxon>
    </lineage>
</organism>
<reference evidence="3" key="1">
    <citation type="submission" date="2023-08" db="EMBL/GenBank/DDBJ databases">
        <title>Chromosome-level Genome Assembly of mud carp (Cirrhinus molitorella).</title>
        <authorList>
            <person name="Liu H."/>
        </authorList>
    </citation>
    <scope>NUCLEOTIDE SEQUENCE</scope>
    <source>
        <strain evidence="3">Prfri</strain>
        <tissue evidence="3">Muscle</tissue>
    </source>
</reference>
<dbReference type="Gene3D" id="3.10.100.10">
    <property type="entry name" value="Mannose-Binding Protein A, subunit A"/>
    <property type="match status" value="1"/>
</dbReference>
<dbReference type="Proteomes" id="UP001187343">
    <property type="component" value="Unassembled WGS sequence"/>
</dbReference>
<dbReference type="SUPFAM" id="SSF56436">
    <property type="entry name" value="C-type lectin-like"/>
    <property type="match status" value="1"/>
</dbReference>
<feature type="domain" description="C-type lectin" evidence="2">
    <location>
        <begin position="38"/>
        <end position="102"/>
    </location>
</feature>
<evidence type="ECO:0000313" key="3">
    <source>
        <dbReference type="EMBL" id="KAK2901280.1"/>
    </source>
</evidence>
<dbReference type="InterPro" id="IPR016187">
    <property type="entry name" value="CTDL_fold"/>
</dbReference>
<feature type="chain" id="PRO_5041689605" description="C-type lectin domain-containing protein" evidence="1">
    <location>
        <begin position="17"/>
        <end position="148"/>
    </location>
</feature>
<dbReference type="Pfam" id="PF00059">
    <property type="entry name" value="Lectin_C"/>
    <property type="match status" value="1"/>
</dbReference>
<dbReference type="PROSITE" id="PS50041">
    <property type="entry name" value="C_TYPE_LECTIN_2"/>
    <property type="match status" value="1"/>
</dbReference>
<keyword evidence="1" id="KW-0732">Signal</keyword>
<evidence type="ECO:0000259" key="2">
    <source>
        <dbReference type="PROSITE" id="PS50041"/>
    </source>
</evidence>
<dbReference type="EMBL" id="JAUYZG010000008">
    <property type="protein sequence ID" value="KAK2901280.1"/>
    <property type="molecule type" value="Genomic_DNA"/>
</dbReference>
<dbReference type="SMART" id="SM00034">
    <property type="entry name" value="CLECT"/>
    <property type="match status" value="1"/>
</dbReference>
<dbReference type="InterPro" id="IPR016186">
    <property type="entry name" value="C-type_lectin-like/link_sf"/>
</dbReference>
<comment type="caution">
    <text evidence="3">The sequence shown here is derived from an EMBL/GenBank/DDBJ whole genome shotgun (WGS) entry which is preliminary data.</text>
</comment>
<evidence type="ECO:0000256" key="1">
    <source>
        <dbReference type="SAM" id="SignalP"/>
    </source>
</evidence>
<evidence type="ECO:0000313" key="4">
    <source>
        <dbReference type="Proteomes" id="UP001187343"/>
    </source>
</evidence>
<proteinExistence type="predicted"/>